<reference evidence="2" key="1">
    <citation type="submission" date="2016-10" db="EMBL/GenBank/DDBJ databases">
        <authorList>
            <person name="Varghese N."/>
            <person name="Submissions S."/>
        </authorList>
    </citation>
    <scope>NUCLEOTIDE SEQUENCE [LARGE SCALE GENOMIC DNA]</scope>
    <source>
        <strain evidence="2">GAS232</strain>
    </source>
</reference>
<protein>
    <submittedName>
        <fullName evidence="1">Uncharacterized protein</fullName>
    </submittedName>
</protein>
<organism evidence="1 2">
    <name type="scientific">Terriglobus roseus</name>
    <dbReference type="NCBI Taxonomy" id="392734"/>
    <lineage>
        <taxon>Bacteria</taxon>
        <taxon>Pseudomonadati</taxon>
        <taxon>Acidobacteriota</taxon>
        <taxon>Terriglobia</taxon>
        <taxon>Terriglobales</taxon>
        <taxon>Acidobacteriaceae</taxon>
        <taxon>Terriglobus</taxon>
    </lineage>
</organism>
<keyword evidence="2" id="KW-1185">Reference proteome</keyword>
<evidence type="ECO:0000313" key="2">
    <source>
        <dbReference type="Proteomes" id="UP000182427"/>
    </source>
</evidence>
<dbReference type="RefSeq" id="WP_083344748.1">
    <property type="nucleotide sequence ID" value="NZ_LT629690.1"/>
</dbReference>
<dbReference type="OrthoDB" id="129601at2"/>
<dbReference type="Proteomes" id="UP000182427">
    <property type="component" value="Chromosome I"/>
</dbReference>
<proteinExistence type="predicted"/>
<dbReference type="EMBL" id="LT629690">
    <property type="protein sequence ID" value="SDF20532.1"/>
    <property type="molecule type" value="Genomic_DNA"/>
</dbReference>
<name>A0A1G7J6C6_9BACT</name>
<sequence length="88" mass="10302">MAYVACIALLVGAFAYTFWPEKNPFVQRSASRIDFLRERRESIFANLRDLNFEYKAGKYPEEDYATQRAMLEDEAATIVREIDTLERV</sequence>
<gene>
    <name evidence="1" type="ORF">SAMN05444167_1707</name>
</gene>
<accession>A0A1G7J6C6</accession>
<evidence type="ECO:0000313" key="1">
    <source>
        <dbReference type="EMBL" id="SDF20532.1"/>
    </source>
</evidence>
<dbReference type="AlphaFoldDB" id="A0A1G7J6C6"/>